<evidence type="ECO:0000313" key="2">
    <source>
        <dbReference type="Proteomes" id="UP000054047"/>
    </source>
</evidence>
<name>A0A0C2DHZ5_9BILA</name>
<accession>A0A0C2DHZ5</accession>
<dbReference type="OrthoDB" id="20273at2759"/>
<keyword evidence="2" id="KW-1185">Reference proteome</keyword>
<gene>
    <name evidence="1" type="ORF">ANCDUO_07629</name>
</gene>
<evidence type="ECO:0000313" key="1">
    <source>
        <dbReference type="EMBL" id="KIH62092.1"/>
    </source>
</evidence>
<dbReference type="EMBL" id="KN729594">
    <property type="protein sequence ID" value="KIH62092.1"/>
    <property type="molecule type" value="Genomic_DNA"/>
</dbReference>
<proteinExistence type="predicted"/>
<dbReference type="AlphaFoldDB" id="A0A0C2DHZ5"/>
<sequence length="95" mass="11386">MDQSEYLGLKELVEDELFMRYRLQRFRTGLPQVNRIEDTLEAIVRALRIDIHVYRVVGEEPHIYRCPKRGKKRVDKTSSNLERPVVILKRKQSMM</sequence>
<reference evidence="1 2" key="1">
    <citation type="submission" date="2013-12" db="EMBL/GenBank/DDBJ databases">
        <title>Draft genome of the parsitic nematode Ancylostoma duodenale.</title>
        <authorList>
            <person name="Mitreva M."/>
        </authorList>
    </citation>
    <scope>NUCLEOTIDE SEQUENCE [LARGE SCALE GENOMIC DNA]</scope>
    <source>
        <strain evidence="1 2">Zhejiang</strain>
    </source>
</reference>
<organism evidence="1 2">
    <name type="scientific">Ancylostoma duodenale</name>
    <dbReference type="NCBI Taxonomy" id="51022"/>
    <lineage>
        <taxon>Eukaryota</taxon>
        <taxon>Metazoa</taxon>
        <taxon>Ecdysozoa</taxon>
        <taxon>Nematoda</taxon>
        <taxon>Chromadorea</taxon>
        <taxon>Rhabditida</taxon>
        <taxon>Rhabditina</taxon>
        <taxon>Rhabditomorpha</taxon>
        <taxon>Strongyloidea</taxon>
        <taxon>Ancylostomatidae</taxon>
        <taxon>Ancylostomatinae</taxon>
        <taxon>Ancylostoma</taxon>
    </lineage>
</organism>
<protein>
    <submittedName>
        <fullName evidence="1">Uncharacterized protein</fullName>
    </submittedName>
</protein>
<dbReference type="Proteomes" id="UP000054047">
    <property type="component" value="Unassembled WGS sequence"/>
</dbReference>